<dbReference type="HAMAP" id="MF_00624">
    <property type="entry name" value="GlgC"/>
    <property type="match status" value="1"/>
</dbReference>
<dbReference type="InterPro" id="IPR023049">
    <property type="entry name" value="GlgC_bac"/>
</dbReference>
<feature type="site" description="Could play a key role in the communication between the regulatory and the substrate sites" evidence="9">
    <location>
        <position position="72"/>
    </location>
</feature>
<name>A0ABW4XQ30_9GAMM</name>
<comment type="similarity">
    <text evidence="1 9">Belongs to the bacterial/plant glucose-1-phosphate adenylyltransferase family.</text>
</comment>
<feature type="domain" description="Glucose-1-phosphate adenylyltransferase/Bifunctional protein GlmU-like C-terminal hexapeptide" evidence="11">
    <location>
        <begin position="307"/>
        <end position="410"/>
    </location>
</feature>
<evidence type="ECO:0000313" key="12">
    <source>
        <dbReference type="EMBL" id="MFD2096548.1"/>
    </source>
</evidence>
<protein>
    <recommendedName>
        <fullName evidence="9">Glucose-1-phosphate adenylyltransferase</fullName>
        <ecNumber evidence="9">2.7.7.27</ecNumber>
    </recommendedName>
    <alternativeName>
        <fullName evidence="9">ADP-glucose pyrophosphorylase</fullName>
        <shortName evidence="9">ADPGlc PPase</shortName>
    </alternativeName>
    <alternativeName>
        <fullName evidence="9">ADP-glucose synthase</fullName>
    </alternativeName>
</protein>
<keyword evidence="2 9" id="KW-0321">Glycogen metabolism</keyword>
<dbReference type="SUPFAM" id="SSF53448">
    <property type="entry name" value="Nucleotide-diphospho-sugar transferases"/>
    <property type="match status" value="1"/>
</dbReference>
<dbReference type="NCBIfam" id="NF001947">
    <property type="entry name" value="PRK00725.1"/>
    <property type="match status" value="1"/>
</dbReference>
<keyword evidence="5 9" id="KW-0547">Nucleotide-binding</keyword>
<evidence type="ECO:0000256" key="7">
    <source>
        <dbReference type="ARBA" id="ARBA00023056"/>
    </source>
</evidence>
<dbReference type="Pfam" id="PF00483">
    <property type="entry name" value="NTP_transferase"/>
    <property type="match status" value="1"/>
</dbReference>
<dbReference type="RefSeq" id="WP_345339063.1">
    <property type="nucleotide sequence ID" value="NZ_BAABLI010000008.1"/>
</dbReference>
<comment type="pathway">
    <text evidence="9">Glycan biosynthesis; glycogen biosynthesis.</text>
</comment>
<dbReference type="NCBIfam" id="NF002023">
    <property type="entry name" value="PRK00844.1"/>
    <property type="match status" value="1"/>
</dbReference>
<keyword evidence="13" id="KW-1185">Reference proteome</keyword>
<dbReference type="SUPFAM" id="SSF51161">
    <property type="entry name" value="Trimeric LpxA-like enzymes"/>
    <property type="match status" value="1"/>
</dbReference>
<evidence type="ECO:0000256" key="6">
    <source>
        <dbReference type="ARBA" id="ARBA00022840"/>
    </source>
</evidence>
<keyword evidence="3 9" id="KW-0808">Transferase</keyword>
<reference evidence="13" key="1">
    <citation type="journal article" date="2019" name="Int. J. Syst. Evol. Microbiol.">
        <title>The Global Catalogue of Microorganisms (GCM) 10K type strain sequencing project: providing services to taxonomists for standard genome sequencing and annotation.</title>
        <authorList>
            <consortium name="The Broad Institute Genomics Platform"/>
            <consortium name="The Broad Institute Genome Sequencing Center for Infectious Disease"/>
            <person name="Wu L."/>
            <person name="Ma J."/>
        </authorList>
    </citation>
    <scope>NUCLEOTIDE SEQUENCE [LARGE SCALE GENOMIC DNA]</scope>
    <source>
        <strain evidence="13">CGMCC 1.10992</strain>
    </source>
</reference>
<feature type="domain" description="Nucleotidyl transferase" evidence="10">
    <location>
        <begin position="20"/>
        <end position="283"/>
    </location>
</feature>
<dbReference type="InterPro" id="IPR011004">
    <property type="entry name" value="Trimer_LpxA-like_sf"/>
</dbReference>
<dbReference type="PROSITE" id="PS00810">
    <property type="entry name" value="ADP_GLC_PYROPHOSPH_3"/>
    <property type="match status" value="1"/>
</dbReference>
<comment type="function">
    <text evidence="9">Involved in the biosynthesis of ADP-glucose, a building block required for the elongation reactions to produce glycogen. Catalyzes the reaction between ATP and alpha-D-glucose 1-phosphate (G1P) to produce pyrophosphate and ADP-Glc.</text>
</comment>
<dbReference type="PANTHER" id="PTHR43523:SF2">
    <property type="entry name" value="GLUCOSE-1-PHOSPHATE ADENYLYLTRANSFERASE"/>
    <property type="match status" value="1"/>
</dbReference>
<evidence type="ECO:0000256" key="1">
    <source>
        <dbReference type="ARBA" id="ARBA00010443"/>
    </source>
</evidence>
<feature type="site" description="Could play a key role in the communication between the regulatory and the substrate sites" evidence="9">
    <location>
        <position position="110"/>
    </location>
</feature>
<dbReference type="EMBL" id="JBHUHT010000012">
    <property type="protein sequence ID" value="MFD2096548.1"/>
    <property type="molecule type" value="Genomic_DNA"/>
</dbReference>
<keyword evidence="4 9" id="KW-0548">Nucleotidyltransferase</keyword>
<evidence type="ECO:0000256" key="9">
    <source>
        <dbReference type="HAMAP-Rule" id="MF_00624"/>
    </source>
</evidence>
<feature type="binding site" evidence="9">
    <location>
        <position position="176"/>
    </location>
    <ligand>
        <name>alpha-D-glucose 1-phosphate</name>
        <dbReference type="ChEBI" id="CHEBI:58601"/>
    </ligand>
</feature>
<dbReference type="NCBIfam" id="TIGR02091">
    <property type="entry name" value="glgC"/>
    <property type="match status" value="1"/>
</dbReference>
<feature type="binding site" evidence="9">
    <location>
        <position position="209"/>
    </location>
    <ligand>
        <name>alpha-D-glucose 1-phosphate</name>
        <dbReference type="ChEBI" id="CHEBI:58601"/>
    </ligand>
</feature>
<feature type="binding site" evidence="9">
    <location>
        <begin position="191"/>
        <end position="192"/>
    </location>
    <ligand>
        <name>alpha-D-glucose 1-phosphate</name>
        <dbReference type="ChEBI" id="CHEBI:58601"/>
    </ligand>
</feature>
<evidence type="ECO:0000256" key="8">
    <source>
        <dbReference type="ARBA" id="ARBA00023277"/>
    </source>
</evidence>
<evidence type="ECO:0000259" key="10">
    <source>
        <dbReference type="Pfam" id="PF00483"/>
    </source>
</evidence>
<dbReference type="InterPro" id="IPR005835">
    <property type="entry name" value="NTP_transferase_dom"/>
</dbReference>
<evidence type="ECO:0000256" key="2">
    <source>
        <dbReference type="ARBA" id="ARBA00022600"/>
    </source>
</evidence>
<comment type="caution">
    <text evidence="12">The sequence shown here is derived from an EMBL/GenBank/DDBJ whole genome shotgun (WGS) entry which is preliminary data.</text>
</comment>
<dbReference type="InterPro" id="IPR011831">
    <property type="entry name" value="ADP-Glc_PPase"/>
</dbReference>
<dbReference type="PROSITE" id="PS00809">
    <property type="entry name" value="ADP_GLC_PYROPHOSPH_2"/>
    <property type="match status" value="1"/>
</dbReference>
<accession>A0ABW4XQ30</accession>
<proteinExistence type="inferred from homology"/>
<evidence type="ECO:0000256" key="5">
    <source>
        <dbReference type="ARBA" id="ARBA00022741"/>
    </source>
</evidence>
<dbReference type="EC" id="2.7.7.27" evidence="9"/>
<dbReference type="Proteomes" id="UP001597380">
    <property type="component" value="Unassembled WGS sequence"/>
</dbReference>
<dbReference type="InterPro" id="IPR029044">
    <property type="entry name" value="Nucleotide-diphossugar_trans"/>
</dbReference>
<dbReference type="CDD" id="cd04651">
    <property type="entry name" value="LbH_G1P_AT_C"/>
    <property type="match status" value="1"/>
</dbReference>
<keyword evidence="6 9" id="KW-0067">ATP-binding</keyword>
<sequence>MPSSRNPGNYINALTRSTVAMILAGGRGERLMHLTRARAKPATPFGGKYRIIDFALSNCVNSGIRRIGVLTQYKASELIFHLQRAWGHFRGEFGEFVSIIPAQQQIGTSWYRGTADAVYQNLDFLRNQRPERVLILGGDHVYKMDYTLMLSQHVETGADITIGCIPVPIERGQQFGVMAIDEELRVTEFVEKPEHPTPMPGRDDMALASMGIYVIEMSYLEKILTEDGTNPNSSHDFGMDIIPKCVAHHNAYAYCYDHGADSVQPYWKDVGNIDEYYQASMDLVSVDPELNLYDERWPIWTYQEQLPAAKFVFDDDDCRGMAVNSMISAGCIISGAVVRRALLSYNVSIDNGSYVEDAVLMPMVKVGKHCRIRRAVIAERCELPDGMVIGENNEADAMFFYVSKNGIVVVVPEMIRAWRQAHDT</sequence>
<dbReference type="PANTHER" id="PTHR43523">
    <property type="entry name" value="GLUCOSE-1-PHOSPHATE ADENYLYLTRANSFERASE-RELATED"/>
    <property type="match status" value="1"/>
</dbReference>
<dbReference type="InterPro" id="IPR056818">
    <property type="entry name" value="GlmU/GlgC-like_hexapep"/>
</dbReference>
<dbReference type="Gene3D" id="2.160.10.10">
    <property type="entry name" value="Hexapeptide repeat proteins"/>
    <property type="match status" value="1"/>
</dbReference>
<keyword evidence="7 9" id="KW-0320">Glycogen biosynthesis</keyword>
<comment type="subunit">
    <text evidence="9">Homotetramer.</text>
</comment>
<gene>
    <name evidence="9 12" type="primary">glgC</name>
    <name evidence="12" type="ORF">ACFSJ3_11170</name>
</gene>
<evidence type="ECO:0000313" key="13">
    <source>
        <dbReference type="Proteomes" id="UP001597380"/>
    </source>
</evidence>
<evidence type="ECO:0000256" key="4">
    <source>
        <dbReference type="ARBA" id="ARBA00022695"/>
    </source>
</evidence>
<dbReference type="InterPro" id="IPR005836">
    <property type="entry name" value="ADP_Glu_pyroP_CS"/>
</dbReference>
<feature type="binding site" evidence="9">
    <location>
        <position position="111"/>
    </location>
    <ligand>
        <name>alpha-D-glucose 1-phosphate</name>
        <dbReference type="ChEBI" id="CHEBI:58601"/>
    </ligand>
</feature>
<dbReference type="Gene3D" id="3.90.550.10">
    <property type="entry name" value="Spore Coat Polysaccharide Biosynthesis Protein SpsA, Chain A"/>
    <property type="match status" value="1"/>
</dbReference>
<dbReference type="Pfam" id="PF24894">
    <property type="entry name" value="Hexapep_GlmU"/>
    <property type="match status" value="1"/>
</dbReference>
<dbReference type="GO" id="GO:0008878">
    <property type="term" value="F:glucose-1-phosphate adenylyltransferase activity"/>
    <property type="evidence" value="ECO:0007669"/>
    <property type="project" value="UniProtKB-EC"/>
</dbReference>
<evidence type="ECO:0000259" key="11">
    <source>
        <dbReference type="Pfam" id="PF24894"/>
    </source>
</evidence>
<keyword evidence="8 9" id="KW-0119">Carbohydrate metabolism</keyword>
<dbReference type="CDD" id="cd02508">
    <property type="entry name" value="ADP_Glucose_PP"/>
    <property type="match status" value="1"/>
</dbReference>
<evidence type="ECO:0000256" key="3">
    <source>
        <dbReference type="ARBA" id="ARBA00022679"/>
    </source>
</evidence>
<organism evidence="12 13">
    <name type="scientific">Corallincola platygyrae</name>
    <dbReference type="NCBI Taxonomy" id="1193278"/>
    <lineage>
        <taxon>Bacteria</taxon>
        <taxon>Pseudomonadati</taxon>
        <taxon>Pseudomonadota</taxon>
        <taxon>Gammaproteobacteria</taxon>
        <taxon>Alteromonadales</taxon>
        <taxon>Psychromonadaceae</taxon>
        <taxon>Corallincola</taxon>
    </lineage>
</organism>
<comment type="catalytic activity">
    <reaction evidence="9">
        <text>alpha-D-glucose 1-phosphate + ATP + H(+) = ADP-alpha-D-glucose + diphosphate</text>
        <dbReference type="Rhea" id="RHEA:12120"/>
        <dbReference type="ChEBI" id="CHEBI:15378"/>
        <dbReference type="ChEBI" id="CHEBI:30616"/>
        <dbReference type="ChEBI" id="CHEBI:33019"/>
        <dbReference type="ChEBI" id="CHEBI:57498"/>
        <dbReference type="ChEBI" id="CHEBI:58601"/>
        <dbReference type="EC" id="2.7.7.27"/>
    </reaction>
</comment>